<gene>
    <name evidence="1" type="ORF">BO72DRAFT_446445</name>
</gene>
<reference evidence="1 2" key="1">
    <citation type="submission" date="2018-02" db="EMBL/GenBank/DDBJ databases">
        <title>The genomes of Aspergillus section Nigri reveals drivers in fungal speciation.</title>
        <authorList>
            <consortium name="DOE Joint Genome Institute"/>
            <person name="Vesth T.C."/>
            <person name="Nybo J."/>
            <person name="Theobald S."/>
            <person name="Brandl J."/>
            <person name="Frisvad J.C."/>
            <person name="Nielsen K.F."/>
            <person name="Lyhne E.K."/>
            <person name="Kogle M.E."/>
            <person name="Kuo A."/>
            <person name="Riley R."/>
            <person name="Clum A."/>
            <person name="Nolan M."/>
            <person name="Lipzen A."/>
            <person name="Salamov A."/>
            <person name="Henrissat B."/>
            <person name="Wiebenga A."/>
            <person name="De vries R.P."/>
            <person name="Grigoriev I.V."/>
            <person name="Mortensen U.H."/>
            <person name="Andersen M.R."/>
            <person name="Baker S.E."/>
        </authorList>
    </citation>
    <scope>NUCLEOTIDE SEQUENCE [LARGE SCALE GENOMIC DNA]</scope>
    <source>
        <strain evidence="1 2">CBS 313.89</strain>
    </source>
</reference>
<evidence type="ECO:0000313" key="1">
    <source>
        <dbReference type="EMBL" id="RAK79149.1"/>
    </source>
</evidence>
<dbReference type="VEuPathDB" id="FungiDB:BO72DRAFT_446445"/>
<accession>A0A8G1RTV6</accession>
<dbReference type="GeneID" id="63861630"/>
<evidence type="ECO:0000313" key="2">
    <source>
        <dbReference type="Proteomes" id="UP000249789"/>
    </source>
</evidence>
<dbReference type="RefSeq" id="XP_040803159.1">
    <property type="nucleotide sequence ID" value="XM_040944297.1"/>
</dbReference>
<keyword evidence="2" id="KW-1185">Reference proteome</keyword>
<name>A0A8G1RTV6_9EURO</name>
<proteinExistence type="predicted"/>
<dbReference type="EMBL" id="KZ824634">
    <property type="protein sequence ID" value="RAK79149.1"/>
    <property type="molecule type" value="Genomic_DNA"/>
</dbReference>
<sequence length="74" mass="8142">MSVQFRYADDMGFGTEETRDQVKRIIQADTGSDIWASTRNIPPTHFLTLSGKAVEELRAVDGVVVLRAEGVDSS</sequence>
<protein>
    <submittedName>
        <fullName evidence="1">Uncharacterized protein</fullName>
    </submittedName>
</protein>
<dbReference type="OrthoDB" id="3434980at2759"/>
<organism evidence="1 2">
    <name type="scientific">Aspergillus fijiensis CBS 313.89</name>
    <dbReference type="NCBI Taxonomy" id="1448319"/>
    <lineage>
        <taxon>Eukaryota</taxon>
        <taxon>Fungi</taxon>
        <taxon>Dikarya</taxon>
        <taxon>Ascomycota</taxon>
        <taxon>Pezizomycotina</taxon>
        <taxon>Eurotiomycetes</taxon>
        <taxon>Eurotiomycetidae</taxon>
        <taxon>Eurotiales</taxon>
        <taxon>Aspergillaceae</taxon>
        <taxon>Aspergillus</taxon>
    </lineage>
</organism>
<dbReference type="Proteomes" id="UP000249789">
    <property type="component" value="Unassembled WGS sequence"/>
</dbReference>
<dbReference type="AlphaFoldDB" id="A0A8G1RTV6"/>